<dbReference type="RefSeq" id="XP_020130039.1">
    <property type="nucleotide sequence ID" value="XM_020273551.1"/>
</dbReference>
<evidence type="ECO:0000313" key="2">
    <source>
        <dbReference type="Proteomes" id="UP000183809"/>
    </source>
</evidence>
<comment type="caution">
    <text evidence="1">The sequence shown here is derived from an EMBL/GenBank/DDBJ whole genome shotgun (WGS) entry which is preliminary data.</text>
</comment>
<name>A0A1J9RMH3_9PEZI</name>
<keyword evidence="2" id="KW-1185">Reference proteome</keyword>
<dbReference type="OrthoDB" id="10429977at2759"/>
<proteinExistence type="predicted"/>
<sequence length="134" mass="14692">MTSSTAKAKAVKDTELERMVQQTVQKLEAFAEDKHRGKKVFTQLATNPTNSSDKAYLFQHQQFALVRVKNVPGAMRDTRTAYGEMRGVLTAEGGEGEVVAFDLFTKGELDALGELLPYIKNDVAIINLAKKSGA</sequence>
<dbReference type="Proteomes" id="UP000183809">
    <property type="component" value="Unassembled WGS sequence"/>
</dbReference>
<evidence type="ECO:0000313" key="1">
    <source>
        <dbReference type="EMBL" id="OJD33779.1"/>
    </source>
</evidence>
<dbReference type="GeneID" id="31013812"/>
<reference evidence="1 2" key="1">
    <citation type="submission" date="2016-10" db="EMBL/GenBank/DDBJ databases">
        <title>Proteomics and genomics reveal pathogen-plant mechanisms compatible with a hemibiotrophic lifestyle of Diplodia corticola.</title>
        <authorList>
            <person name="Fernandes I."/>
            <person name="De Jonge R."/>
            <person name="Van De Peer Y."/>
            <person name="Devreese B."/>
            <person name="Alves A."/>
            <person name="Esteves A.C."/>
        </authorList>
    </citation>
    <scope>NUCLEOTIDE SEQUENCE [LARGE SCALE GENOMIC DNA]</scope>
    <source>
        <strain evidence="1 2">CBS 112549</strain>
    </source>
</reference>
<accession>A0A1J9RMH3</accession>
<organism evidence="1 2">
    <name type="scientific">Diplodia corticola</name>
    <dbReference type="NCBI Taxonomy" id="236234"/>
    <lineage>
        <taxon>Eukaryota</taxon>
        <taxon>Fungi</taxon>
        <taxon>Dikarya</taxon>
        <taxon>Ascomycota</taxon>
        <taxon>Pezizomycotina</taxon>
        <taxon>Dothideomycetes</taxon>
        <taxon>Dothideomycetes incertae sedis</taxon>
        <taxon>Botryosphaeriales</taxon>
        <taxon>Botryosphaeriaceae</taxon>
        <taxon>Diplodia</taxon>
    </lineage>
</organism>
<dbReference type="EMBL" id="MNUE01000027">
    <property type="protein sequence ID" value="OJD33779.1"/>
    <property type="molecule type" value="Genomic_DNA"/>
</dbReference>
<gene>
    <name evidence="1" type="ORF">BKCO1_2700023</name>
</gene>
<protein>
    <submittedName>
        <fullName evidence="1">Uncharacterized protein</fullName>
    </submittedName>
</protein>
<dbReference type="AlphaFoldDB" id="A0A1J9RMH3"/>